<organism evidence="2 3">
    <name type="scientific">Formosa undariae</name>
    <dbReference type="NCBI Taxonomy" id="1325436"/>
    <lineage>
        <taxon>Bacteria</taxon>
        <taxon>Pseudomonadati</taxon>
        <taxon>Bacteroidota</taxon>
        <taxon>Flavobacteriia</taxon>
        <taxon>Flavobacteriales</taxon>
        <taxon>Flavobacteriaceae</taxon>
        <taxon>Formosa</taxon>
    </lineage>
</organism>
<evidence type="ECO:0000313" key="3">
    <source>
        <dbReference type="Proteomes" id="UP001589605"/>
    </source>
</evidence>
<accession>A0ABV5F5Y6</accession>
<dbReference type="RefSeq" id="WP_382384507.1">
    <property type="nucleotide sequence ID" value="NZ_JBHMEZ010000032.1"/>
</dbReference>
<dbReference type="SUPFAM" id="SSF47781">
    <property type="entry name" value="RuvA domain 2-like"/>
    <property type="match status" value="3"/>
</dbReference>
<dbReference type="PANTHER" id="PTHR21180:SF32">
    <property type="entry name" value="ENDONUCLEASE_EXONUCLEASE_PHOSPHATASE FAMILY DOMAIN-CONTAINING PROTEIN 1"/>
    <property type="match status" value="1"/>
</dbReference>
<sequence length="292" mass="34095">MKVFKSHITFSKEQRYGIFLLLLIIVILQSIYFFWDKTTEVTEIPKQDLIVFQNEIDSLKAIEIEKAKPKRFPFNPNYITDFKGYTLGMTNEEIDKLHKYRKENKWINSAEDFQKVTGISDSLFLQISPYFKFPDWVTEKSVKTKKFQQHTNRPLTFNQKADLNTATALQLQSVYGIGEKLSQRILKLRGSFEGGFISVIQLQDVYGLSPEVIENLEEKFTVKTPRVVEKVNLNTATTNELVQIQHIDYPLAKEILEYRTLHESFNDLDELLKVKGFPLQKLDIIKLYLAIN</sequence>
<evidence type="ECO:0000313" key="2">
    <source>
        <dbReference type="EMBL" id="MFB9054871.1"/>
    </source>
</evidence>
<evidence type="ECO:0000256" key="1">
    <source>
        <dbReference type="SAM" id="Phobius"/>
    </source>
</evidence>
<dbReference type="Pfam" id="PF12836">
    <property type="entry name" value="HHH_3"/>
    <property type="match status" value="2"/>
</dbReference>
<reference evidence="2 3" key="1">
    <citation type="submission" date="2024-09" db="EMBL/GenBank/DDBJ databases">
        <authorList>
            <person name="Sun Q."/>
            <person name="Mori K."/>
        </authorList>
    </citation>
    <scope>NUCLEOTIDE SEQUENCE [LARGE SCALE GENOMIC DNA]</scope>
    <source>
        <strain evidence="2 3">CECT 8286</strain>
    </source>
</reference>
<dbReference type="EMBL" id="JBHMEZ010000032">
    <property type="protein sequence ID" value="MFB9054871.1"/>
    <property type="molecule type" value="Genomic_DNA"/>
</dbReference>
<comment type="caution">
    <text evidence="2">The sequence shown here is derived from an EMBL/GenBank/DDBJ whole genome shotgun (WGS) entry which is preliminary data.</text>
</comment>
<protein>
    <submittedName>
        <fullName evidence="2">Helix-hairpin-helix domain-containing protein</fullName>
    </submittedName>
</protein>
<keyword evidence="1" id="KW-0472">Membrane</keyword>
<keyword evidence="1" id="KW-1133">Transmembrane helix</keyword>
<dbReference type="Proteomes" id="UP001589605">
    <property type="component" value="Unassembled WGS sequence"/>
</dbReference>
<feature type="transmembrane region" description="Helical" evidence="1">
    <location>
        <begin position="16"/>
        <end position="35"/>
    </location>
</feature>
<name>A0ABV5F5Y6_9FLAO</name>
<proteinExistence type="predicted"/>
<dbReference type="PANTHER" id="PTHR21180">
    <property type="entry name" value="ENDONUCLEASE/EXONUCLEASE/PHOSPHATASE FAMILY DOMAIN-CONTAINING PROTEIN 1"/>
    <property type="match status" value="1"/>
</dbReference>
<dbReference type="Gene3D" id="1.10.150.320">
    <property type="entry name" value="Photosystem II 12 kDa extrinsic protein"/>
    <property type="match status" value="2"/>
</dbReference>
<gene>
    <name evidence="2" type="ORF">ACFFVB_17440</name>
</gene>
<keyword evidence="3" id="KW-1185">Reference proteome</keyword>
<dbReference type="InterPro" id="IPR051675">
    <property type="entry name" value="Endo/Exo/Phosphatase_dom_1"/>
</dbReference>
<dbReference type="InterPro" id="IPR010994">
    <property type="entry name" value="RuvA_2-like"/>
</dbReference>
<keyword evidence="1" id="KW-0812">Transmembrane</keyword>